<evidence type="ECO:0000256" key="4">
    <source>
        <dbReference type="ARBA" id="ARBA00022840"/>
    </source>
</evidence>
<dbReference type="Gene3D" id="3.40.850.10">
    <property type="entry name" value="Kinesin motor domain"/>
    <property type="match status" value="1"/>
</dbReference>
<feature type="compositionally biased region" description="Low complexity" evidence="9">
    <location>
        <begin position="69"/>
        <end position="80"/>
    </location>
</feature>
<dbReference type="GO" id="GO:0005874">
    <property type="term" value="C:microtubule"/>
    <property type="evidence" value="ECO:0007669"/>
    <property type="project" value="UniProtKB-KW"/>
</dbReference>
<evidence type="ECO:0000256" key="2">
    <source>
        <dbReference type="ARBA" id="ARBA00022701"/>
    </source>
</evidence>
<dbReference type="PANTHER" id="PTHR47972:SF45">
    <property type="entry name" value="PROTEIN CLARET SEGREGATIONAL"/>
    <property type="match status" value="1"/>
</dbReference>
<dbReference type="EMBL" id="MCGO01000018">
    <property type="protein sequence ID" value="ORY46066.1"/>
    <property type="molecule type" value="Genomic_DNA"/>
</dbReference>
<feature type="region of interest" description="Disordered" evidence="9">
    <location>
        <begin position="15"/>
        <end position="116"/>
    </location>
</feature>
<protein>
    <recommendedName>
        <fullName evidence="7">Kinesin-like protein</fullName>
    </recommendedName>
</protein>
<organism evidence="11 12">
    <name type="scientific">Rhizoclosmatium globosum</name>
    <dbReference type="NCBI Taxonomy" id="329046"/>
    <lineage>
        <taxon>Eukaryota</taxon>
        <taxon>Fungi</taxon>
        <taxon>Fungi incertae sedis</taxon>
        <taxon>Chytridiomycota</taxon>
        <taxon>Chytridiomycota incertae sedis</taxon>
        <taxon>Chytridiomycetes</taxon>
        <taxon>Chytridiales</taxon>
        <taxon>Chytriomycetaceae</taxon>
        <taxon>Rhizoclosmatium</taxon>
    </lineage>
</organism>
<evidence type="ECO:0000256" key="7">
    <source>
        <dbReference type="RuleBase" id="RU000394"/>
    </source>
</evidence>
<proteinExistence type="inferred from homology"/>
<dbReference type="AlphaFoldDB" id="A0A1Y2CGL3"/>
<keyword evidence="8" id="KW-0175">Coiled coil</keyword>
<dbReference type="GO" id="GO:0008017">
    <property type="term" value="F:microtubule binding"/>
    <property type="evidence" value="ECO:0007669"/>
    <property type="project" value="InterPro"/>
</dbReference>
<feature type="coiled-coil region" evidence="8">
    <location>
        <begin position="226"/>
        <end position="281"/>
    </location>
</feature>
<keyword evidence="2 7" id="KW-0493">Microtubule</keyword>
<evidence type="ECO:0000256" key="9">
    <source>
        <dbReference type="SAM" id="MobiDB-lite"/>
    </source>
</evidence>
<evidence type="ECO:0000256" key="5">
    <source>
        <dbReference type="ARBA" id="ARBA00023175"/>
    </source>
</evidence>
<keyword evidence="3 7" id="KW-0547">Nucleotide-binding</keyword>
<feature type="domain" description="Kinesin motor" evidence="10">
    <location>
        <begin position="285"/>
        <end position="587"/>
    </location>
</feature>
<dbReference type="Pfam" id="PF00225">
    <property type="entry name" value="Kinesin"/>
    <property type="match status" value="1"/>
</dbReference>
<sequence>PVAVAAPAAEEFTVHTTNIATATTTTSTTTAKRKAAPSPTLEQTPALKTKQPASSSTASTTRQKAVPKTASSVSSATTTTLAQELPTRASALPPKPHSTSASATSAASNEPPAKKKRAAWDKLVEFKMSLESQFQMKQVENGEMAGKLRSVQQELEESKKAHEKEVASLKQKHAEELEDAAKRESKLKLELSNLTSDHERVCNENNALKNSLSSQATTLLTIESDVRASKIKIESLESQLASQRDEIAALTEKLAHSDARVVELEAKLREEESVRRKLHNTIQGNIRVFCRIRPPLESEASQDSLSHIKFSDADDKSLELVQQSETASGQNTIVNFPPSTQQSEIFSEISQLVQSALDGYNVCIFAYGRPGPERPSPETMGMIPLCGKLKGKGWTYQFESQFLEIYNENVRDLLGAVGNVAGKHEIKHVGVRLLLRIVLLLTFLGWLVPVTSGKEAQMNRAVAATNSNEHSSRSHSVFTLRLTGTNSLTEESCEGVLNLIDLAGSERLSISGSTGDRLKETQAINKSLSSLGDDAHVPYRNSKLTYLLQNSLGGNSKTLMFVNVSPMAASLQESLCSLRFATKVNSCQIGTAKAVKK</sequence>
<evidence type="ECO:0000256" key="8">
    <source>
        <dbReference type="SAM" id="Coils"/>
    </source>
</evidence>
<dbReference type="InterPro" id="IPR027640">
    <property type="entry name" value="Kinesin-like_fam"/>
</dbReference>
<dbReference type="Proteomes" id="UP000193642">
    <property type="component" value="Unassembled WGS sequence"/>
</dbReference>
<comment type="caution">
    <text evidence="6">Lacks conserved residue(s) required for the propagation of feature annotation.</text>
</comment>
<dbReference type="InterPro" id="IPR019821">
    <property type="entry name" value="Kinesin_motor_CS"/>
</dbReference>
<keyword evidence="4 7" id="KW-0067">ATP-binding</keyword>
<dbReference type="GO" id="GO:0003777">
    <property type="term" value="F:microtubule motor activity"/>
    <property type="evidence" value="ECO:0007669"/>
    <property type="project" value="InterPro"/>
</dbReference>
<dbReference type="PANTHER" id="PTHR47972">
    <property type="entry name" value="KINESIN-LIKE PROTEIN KLP-3"/>
    <property type="match status" value="1"/>
</dbReference>
<feature type="coiled-coil region" evidence="8">
    <location>
        <begin position="145"/>
        <end position="197"/>
    </location>
</feature>
<feature type="compositionally biased region" description="Polar residues" evidence="9">
    <location>
        <begin position="51"/>
        <end position="63"/>
    </location>
</feature>
<dbReference type="InterPro" id="IPR036961">
    <property type="entry name" value="Kinesin_motor_dom_sf"/>
</dbReference>
<dbReference type="InterPro" id="IPR001752">
    <property type="entry name" value="Kinesin_motor_dom"/>
</dbReference>
<feature type="non-terminal residue" evidence="11">
    <location>
        <position position="1"/>
    </location>
</feature>
<dbReference type="PRINTS" id="PR00380">
    <property type="entry name" value="KINESINHEAVY"/>
</dbReference>
<evidence type="ECO:0000313" key="11">
    <source>
        <dbReference type="EMBL" id="ORY46066.1"/>
    </source>
</evidence>
<feature type="compositionally biased region" description="Low complexity" evidence="9">
    <location>
        <begin position="98"/>
        <end position="108"/>
    </location>
</feature>
<gene>
    <name evidence="11" type="ORF">BCR33DRAFT_716075</name>
</gene>
<dbReference type="GO" id="GO:0005524">
    <property type="term" value="F:ATP binding"/>
    <property type="evidence" value="ECO:0007669"/>
    <property type="project" value="UniProtKB-KW"/>
</dbReference>
<comment type="similarity">
    <text evidence="1">Belongs to the TRAFAC class myosin-kinesin ATPase superfamily. Kinesin family. KIN-14 subfamily.</text>
</comment>
<dbReference type="OrthoDB" id="3176171at2759"/>
<comment type="caution">
    <text evidence="11">The sequence shown here is derived from an EMBL/GenBank/DDBJ whole genome shotgun (WGS) entry which is preliminary data.</text>
</comment>
<reference evidence="11 12" key="1">
    <citation type="submission" date="2016-07" db="EMBL/GenBank/DDBJ databases">
        <title>Pervasive Adenine N6-methylation of Active Genes in Fungi.</title>
        <authorList>
            <consortium name="DOE Joint Genome Institute"/>
            <person name="Mondo S.J."/>
            <person name="Dannebaum R.O."/>
            <person name="Kuo R.C."/>
            <person name="Labutti K."/>
            <person name="Haridas S."/>
            <person name="Kuo A."/>
            <person name="Salamov A."/>
            <person name="Ahrendt S.R."/>
            <person name="Lipzen A."/>
            <person name="Sullivan W."/>
            <person name="Andreopoulos W.B."/>
            <person name="Clum A."/>
            <person name="Lindquist E."/>
            <person name="Daum C."/>
            <person name="Ramamoorthy G.K."/>
            <person name="Gryganskyi A."/>
            <person name="Culley D."/>
            <person name="Magnuson J.K."/>
            <person name="James T.Y."/>
            <person name="O'Malley M.A."/>
            <person name="Stajich J.E."/>
            <person name="Spatafora J.W."/>
            <person name="Visel A."/>
            <person name="Grigoriev I.V."/>
        </authorList>
    </citation>
    <scope>NUCLEOTIDE SEQUENCE [LARGE SCALE GENOMIC DNA]</scope>
    <source>
        <strain evidence="11 12">JEL800</strain>
    </source>
</reference>
<dbReference type="SUPFAM" id="SSF52540">
    <property type="entry name" value="P-loop containing nucleoside triphosphate hydrolases"/>
    <property type="match status" value="1"/>
</dbReference>
<dbReference type="GO" id="GO:0007018">
    <property type="term" value="P:microtubule-based movement"/>
    <property type="evidence" value="ECO:0007669"/>
    <property type="project" value="InterPro"/>
</dbReference>
<dbReference type="SMART" id="SM00129">
    <property type="entry name" value="KISc"/>
    <property type="match status" value="1"/>
</dbReference>
<evidence type="ECO:0000256" key="1">
    <source>
        <dbReference type="ARBA" id="ARBA00010899"/>
    </source>
</evidence>
<evidence type="ECO:0000256" key="6">
    <source>
        <dbReference type="PROSITE-ProRule" id="PRU00283"/>
    </source>
</evidence>
<keyword evidence="5 7" id="KW-0505">Motor protein</keyword>
<evidence type="ECO:0000256" key="3">
    <source>
        <dbReference type="ARBA" id="ARBA00022741"/>
    </source>
</evidence>
<evidence type="ECO:0000313" key="12">
    <source>
        <dbReference type="Proteomes" id="UP000193642"/>
    </source>
</evidence>
<dbReference type="PROSITE" id="PS00411">
    <property type="entry name" value="KINESIN_MOTOR_1"/>
    <property type="match status" value="1"/>
</dbReference>
<feature type="compositionally biased region" description="Low complexity" evidence="9">
    <location>
        <begin position="15"/>
        <end position="40"/>
    </location>
</feature>
<keyword evidence="12" id="KW-1185">Reference proteome</keyword>
<accession>A0A1Y2CGL3</accession>
<dbReference type="PROSITE" id="PS50067">
    <property type="entry name" value="KINESIN_MOTOR_2"/>
    <property type="match status" value="1"/>
</dbReference>
<evidence type="ECO:0000259" key="10">
    <source>
        <dbReference type="PROSITE" id="PS50067"/>
    </source>
</evidence>
<dbReference type="InterPro" id="IPR027417">
    <property type="entry name" value="P-loop_NTPase"/>
</dbReference>
<dbReference type="STRING" id="329046.A0A1Y2CGL3"/>
<name>A0A1Y2CGL3_9FUNG</name>